<dbReference type="PROSITE" id="PS00088">
    <property type="entry name" value="SOD_MN"/>
    <property type="match status" value="1"/>
</dbReference>
<dbReference type="Pfam" id="PF02777">
    <property type="entry name" value="Sod_Fe_C"/>
    <property type="match status" value="1"/>
</dbReference>
<dbReference type="FunFam" id="3.55.40.20:FF:000004">
    <property type="entry name" value="Superoxide dismutase [Fe]"/>
    <property type="match status" value="1"/>
</dbReference>
<evidence type="ECO:0000313" key="11">
    <source>
        <dbReference type="Proteomes" id="UP000230852"/>
    </source>
</evidence>
<dbReference type="Pfam" id="PF00081">
    <property type="entry name" value="Sod_Fe_N"/>
    <property type="match status" value="1"/>
</dbReference>
<gene>
    <name evidence="10" type="ORF">COU28_03170</name>
</gene>
<dbReference type="PANTHER" id="PTHR42769:SF3">
    <property type="entry name" value="SUPEROXIDE DISMUTASE [FE] 2, CHLOROPLASTIC"/>
    <property type="match status" value="1"/>
</dbReference>
<sequence length="194" mass="22340">MFELPNLPFTKDSMPDFCSAETFDFHHGKHHAAYVSKLNVAIEGTDYVGKELEEVIKTSKSENNLAVFNNAAQHFNHSFFWLCLSPEKQEVSENLMNKIVENFNSLDNLKEKFTTAATSLFGSGWTWLVETSDGKLEILQTSNANTPLTEGKKPLLTLDVWEHAYYIDFRNARPDFIAKFWDHVNWKIVEERMA</sequence>
<comment type="catalytic activity">
    <reaction evidence="7">
        <text>2 superoxide + 2 H(+) = H2O2 + O2</text>
        <dbReference type="Rhea" id="RHEA:20696"/>
        <dbReference type="ChEBI" id="CHEBI:15378"/>
        <dbReference type="ChEBI" id="CHEBI:15379"/>
        <dbReference type="ChEBI" id="CHEBI:16240"/>
        <dbReference type="ChEBI" id="CHEBI:18421"/>
        <dbReference type="EC" id="1.15.1.1"/>
    </reaction>
</comment>
<evidence type="ECO:0000256" key="6">
    <source>
        <dbReference type="PIRSR" id="PIRSR000349-1"/>
    </source>
</evidence>
<evidence type="ECO:0000259" key="9">
    <source>
        <dbReference type="Pfam" id="PF02777"/>
    </source>
</evidence>
<comment type="similarity">
    <text evidence="1 7">Belongs to the iron/manganese superoxide dismutase family.</text>
</comment>
<evidence type="ECO:0000256" key="3">
    <source>
        <dbReference type="ARBA" id="ARBA00022723"/>
    </source>
</evidence>
<dbReference type="Gene3D" id="1.10.287.990">
    <property type="entry name" value="Fe,Mn superoxide dismutase (SOD) domain"/>
    <property type="match status" value="1"/>
</dbReference>
<keyword evidence="3 6" id="KW-0479">Metal-binding</keyword>
<feature type="binding site" evidence="6">
    <location>
        <position position="77"/>
    </location>
    <ligand>
        <name>Mn(2+)</name>
        <dbReference type="ChEBI" id="CHEBI:29035"/>
    </ligand>
</feature>
<evidence type="ECO:0000256" key="5">
    <source>
        <dbReference type="ARBA" id="ARBA00023004"/>
    </source>
</evidence>
<reference evidence="11" key="1">
    <citation type="submission" date="2017-09" db="EMBL/GenBank/DDBJ databases">
        <title>Depth-based differentiation of microbial function through sediment-hosted aquifers and enrichment of novel symbionts in the deep terrestrial subsurface.</title>
        <authorList>
            <person name="Probst A.J."/>
            <person name="Ladd B."/>
            <person name="Jarett J.K."/>
            <person name="Geller-Mcgrath D.E."/>
            <person name="Sieber C.M.K."/>
            <person name="Emerson J.B."/>
            <person name="Anantharaman K."/>
            <person name="Thomas B.C."/>
            <person name="Malmstrom R."/>
            <person name="Stieglmeier M."/>
            <person name="Klingl A."/>
            <person name="Woyke T."/>
            <person name="Ryan C.M."/>
            <person name="Banfield J.F."/>
        </authorList>
    </citation>
    <scope>NUCLEOTIDE SEQUENCE [LARGE SCALE GENOMIC DNA]</scope>
</reference>
<dbReference type="SUPFAM" id="SSF46609">
    <property type="entry name" value="Fe,Mn superoxide dismutase (SOD), N-terminal domain"/>
    <property type="match status" value="1"/>
</dbReference>
<feature type="domain" description="Manganese/iron superoxide dismutase C-terminal" evidence="9">
    <location>
        <begin position="93"/>
        <end position="192"/>
    </location>
</feature>
<protein>
    <recommendedName>
        <fullName evidence="2 7">Superoxide dismutase</fullName>
        <ecNumber evidence="2 7">1.15.1.1</ecNumber>
    </recommendedName>
</protein>
<dbReference type="FunFam" id="1.10.287.990:FF:000002">
    <property type="entry name" value="Superoxide dismutase"/>
    <property type="match status" value="1"/>
</dbReference>
<feature type="binding site" evidence="6">
    <location>
        <position position="163"/>
    </location>
    <ligand>
        <name>Mn(2+)</name>
        <dbReference type="ChEBI" id="CHEBI:29035"/>
    </ligand>
</feature>
<evidence type="ECO:0000256" key="7">
    <source>
        <dbReference type="RuleBase" id="RU000414"/>
    </source>
</evidence>
<accession>A0A2H0U0E7</accession>
<dbReference type="EMBL" id="PFBU01000060">
    <property type="protein sequence ID" value="PIR78163.1"/>
    <property type="molecule type" value="Genomic_DNA"/>
</dbReference>
<dbReference type="Gene3D" id="3.55.40.20">
    <property type="entry name" value="Iron/manganese superoxide dismutase, C-terminal domain"/>
    <property type="match status" value="1"/>
</dbReference>
<evidence type="ECO:0000256" key="4">
    <source>
        <dbReference type="ARBA" id="ARBA00023002"/>
    </source>
</evidence>
<feature type="domain" description="Manganese/iron superoxide dismutase N-terminal" evidence="8">
    <location>
        <begin position="2"/>
        <end position="85"/>
    </location>
</feature>
<dbReference type="SUPFAM" id="SSF54719">
    <property type="entry name" value="Fe,Mn superoxide dismutase (SOD), C-terminal domain"/>
    <property type="match status" value="1"/>
</dbReference>
<dbReference type="PRINTS" id="PR01703">
    <property type="entry name" value="MNSODISMTASE"/>
</dbReference>
<comment type="function">
    <text evidence="7">Destroys radicals which are normally produced within the cells and which are toxic to biological systems.</text>
</comment>
<evidence type="ECO:0000259" key="8">
    <source>
        <dbReference type="Pfam" id="PF00081"/>
    </source>
</evidence>
<comment type="caution">
    <text evidence="10">The sequence shown here is derived from an EMBL/GenBank/DDBJ whole genome shotgun (WGS) entry which is preliminary data.</text>
</comment>
<dbReference type="InterPro" id="IPR036314">
    <property type="entry name" value="SOD_C_sf"/>
</dbReference>
<dbReference type="InterPro" id="IPR036324">
    <property type="entry name" value="Mn/Fe_SOD_N_sf"/>
</dbReference>
<dbReference type="InterPro" id="IPR019831">
    <property type="entry name" value="Mn/Fe_SOD_N"/>
</dbReference>
<dbReference type="InterPro" id="IPR001189">
    <property type="entry name" value="Mn/Fe_SOD"/>
</dbReference>
<dbReference type="EC" id="1.15.1.1" evidence="2 7"/>
<dbReference type="GO" id="GO:0046872">
    <property type="term" value="F:metal ion binding"/>
    <property type="evidence" value="ECO:0007669"/>
    <property type="project" value="UniProtKB-KW"/>
</dbReference>
<evidence type="ECO:0000313" key="10">
    <source>
        <dbReference type="EMBL" id="PIR78163.1"/>
    </source>
</evidence>
<dbReference type="AlphaFoldDB" id="A0A2H0U0E7"/>
<dbReference type="InterPro" id="IPR019832">
    <property type="entry name" value="Mn/Fe_SOD_C"/>
</dbReference>
<keyword evidence="5" id="KW-0408">Iron</keyword>
<evidence type="ECO:0000256" key="2">
    <source>
        <dbReference type="ARBA" id="ARBA00012682"/>
    </source>
</evidence>
<organism evidence="10 11">
    <name type="scientific">Candidatus Magasanikbacteria bacterium CG10_big_fil_rev_8_21_14_0_10_36_16</name>
    <dbReference type="NCBI Taxonomy" id="1974645"/>
    <lineage>
        <taxon>Bacteria</taxon>
        <taxon>Candidatus Magasanikiibacteriota</taxon>
    </lineage>
</organism>
<dbReference type="GO" id="GO:0004784">
    <property type="term" value="F:superoxide dismutase activity"/>
    <property type="evidence" value="ECO:0007669"/>
    <property type="project" value="UniProtKB-EC"/>
</dbReference>
<name>A0A2H0U0E7_9BACT</name>
<feature type="binding site" evidence="6">
    <location>
        <position position="159"/>
    </location>
    <ligand>
        <name>Mn(2+)</name>
        <dbReference type="ChEBI" id="CHEBI:29035"/>
    </ligand>
</feature>
<proteinExistence type="inferred from homology"/>
<feature type="binding site" evidence="6">
    <location>
        <position position="26"/>
    </location>
    <ligand>
        <name>Mn(2+)</name>
        <dbReference type="ChEBI" id="CHEBI:29035"/>
    </ligand>
</feature>
<dbReference type="PIRSF" id="PIRSF000349">
    <property type="entry name" value="SODismutase"/>
    <property type="match status" value="1"/>
</dbReference>
<evidence type="ECO:0000256" key="1">
    <source>
        <dbReference type="ARBA" id="ARBA00008714"/>
    </source>
</evidence>
<dbReference type="InterPro" id="IPR019833">
    <property type="entry name" value="Mn/Fe_SOD_BS"/>
</dbReference>
<dbReference type="PANTHER" id="PTHR42769">
    <property type="entry name" value="SUPEROXIDE DISMUTASE"/>
    <property type="match status" value="1"/>
</dbReference>
<dbReference type="Proteomes" id="UP000230852">
    <property type="component" value="Unassembled WGS sequence"/>
</dbReference>
<keyword evidence="4 7" id="KW-0560">Oxidoreductase</keyword>